<feature type="coiled-coil region" evidence="7">
    <location>
        <begin position="116"/>
        <end position="213"/>
    </location>
</feature>
<evidence type="ECO:0000313" key="11">
    <source>
        <dbReference type="Proteomes" id="UP000199308"/>
    </source>
</evidence>
<evidence type="ECO:0000256" key="4">
    <source>
        <dbReference type="ARBA" id="ARBA00022692"/>
    </source>
</evidence>
<dbReference type="PROSITE" id="PS00543">
    <property type="entry name" value="HLYD_FAMILY"/>
    <property type="match status" value="1"/>
</dbReference>
<name>A0A1I0GCC9_THASX</name>
<feature type="transmembrane region" description="Helical" evidence="8">
    <location>
        <begin position="27"/>
        <end position="47"/>
    </location>
</feature>
<keyword evidence="6 8" id="KW-0472">Membrane</keyword>
<keyword evidence="5 8" id="KW-1133">Transmembrane helix</keyword>
<organism evidence="10 11">
    <name type="scientific">Thalassotalea agarivorans</name>
    <name type="common">Thalassomonas agarivorans</name>
    <dbReference type="NCBI Taxonomy" id="349064"/>
    <lineage>
        <taxon>Bacteria</taxon>
        <taxon>Pseudomonadati</taxon>
        <taxon>Pseudomonadota</taxon>
        <taxon>Gammaproteobacteria</taxon>
        <taxon>Alteromonadales</taxon>
        <taxon>Colwelliaceae</taxon>
        <taxon>Thalassotalea</taxon>
    </lineage>
</organism>
<dbReference type="PANTHER" id="PTHR30386">
    <property type="entry name" value="MEMBRANE FUSION SUBUNIT OF EMRAB-TOLC MULTIDRUG EFFLUX PUMP"/>
    <property type="match status" value="1"/>
</dbReference>
<dbReference type="InterPro" id="IPR058982">
    <property type="entry name" value="Beta-barrel_AprE"/>
</dbReference>
<keyword evidence="7" id="KW-0175">Coiled coil</keyword>
<dbReference type="Gene3D" id="2.40.50.100">
    <property type="match status" value="1"/>
</dbReference>
<evidence type="ECO:0000259" key="9">
    <source>
        <dbReference type="Pfam" id="PF26002"/>
    </source>
</evidence>
<evidence type="ECO:0000256" key="6">
    <source>
        <dbReference type="ARBA" id="ARBA00023136"/>
    </source>
</evidence>
<proteinExistence type="inferred from homology"/>
<dbReference type="EMBL" id="FOHK01000011">
    <property type="protein sequence ID" value="SET67674.1"/>
    <property type="molecule type" value="Genomic_DNA"/>
</dbReference>
<dbReference type="Pfam" id="PF26002">
    <property type="entry name" value="Beta-barrel_AprE"/>
    <property type="match status" value="1"/>
</dbReference>
<evidence type="ECO:0000256" key="3">
    <source>
        <dbReference type="ARBA" id="ARBA00022448"/>
    </source>
</evidence>
<evidence type="ECO:0000256" key="8">
    <source>
        <dbReference type="SAM" id="Phobius"/>
    </source>
</evidence>
<comment type="similarity">
    <text evidence="2">Belongs to the membrane fusion protein (MFP) (TC 8.A.1) family.</text>
</comment>
<sequence>MSLFRKEVFEHQYKNKLVGDIPLAQPLSLNLTIALFISLICLTFCFLASSSFARKETVSGYLIPSKGIINAYGQSAGIIEKILVKEGEFIQKGQVLATIKNQSNNVDGKDNYAFELEQLDRQKQLLSLSIEQHELVHNQNTLQLSSQIDNAVRENKLLNNQLNHLDQTKKLLTQQHNRLLKLSAAQHLSRIELDRHTQKLLSISNEIERTKLQQLSLANRLQADRSQLLLAPKNLAIATSALKRQLAALEQQIQNVSTSSRYSVIAHQSGYVGAIQMREGQYLTPRKPIIKLIPKDAQLIAELLVPSRSAGFIKSGMQTKLSFDAFPLQRFGFMESQLSSIDKVLYQQADEQMPVSIREPFYIVRATLAHQSLEAFGKSFQLKSGMKLQADIVLEERTVLQWLLDPILSVSAKLG</sequence>
<keyword evidence="3" id="KW-0813">Transport</keyword>
<dbReference type="Gene3D" id="2.40.30.170">
    <property type="match status" value="1"/>
</dbReference>
<comment type="subcellular location">
    <subcellularLocation>
        <location evidence="1">Membrane</location>
        <topology evidence="1">Single-pass membrane protein</topology>
    </subcellularLocation>
</comment>
<evidence type="ECO:0000256" key="1">
    <source>
        <dbReference type="ARBA" id="ARBA00004167"/>
    </source>
</evidence>
<dbReference type="RefSeq" id="WP_093330672.1">
    <property type="nucleotide sequence ID" value="NZ_AP027363.1"/>
</dbReference>
<accession>A0A1I0GCC9</accession>
<protein>
    <submittedName>
        <fullName evidence="10">Membrane fusion protein</fullName>
    </submittedName>
</protein>
<dbReference type="AlphaFoldDB" id="A0A1I0GCC9"/>
<dbReference type="InterPro" id="IPR050739">
    <property type="entry name" value="MFP"/>
</dbReference>
<dbReference type="PANTHER" id="PTHR30386:SF28">
    <property type="entry name" value="EXPORTED PROTEIN"/>
    <property type="match status" value="1"/>
</dbReference>
<dbReference type="GO" id="GO:0016020">
    <property type="term" value="C:membrane"/>
    <property type="evidence" value="ECO:0007669"/>
    <property type="project" value="UniProtKB-SubCell"/>
</dbReference>
<dbReference type="STRING" id="349064.SAMN05660429_02374"/>
<dbReference type="PRINTS" id="PR01490">
    <property type="entry name" value="RTXTOXIND"/>
</dbReference>
<evidence type="ECO:0000256" key="2">
    <source>
        <dbReference type="ARBA" id="ARBA00009477"/>
    </source>
</evidence>
<evidence type="ECO:0000256" key="7">
    <source>
        <dbReference type="SAM" id="Coils"/>
    </source>
</evidence>
<dbReference type="InterPro" id="IPR006144">
    <property type="entry name" value="Secretion_HlyD_CS"/>
</dbReference>
<keyword evidence="11" id="KW-1185">Reference proteome</keyword>
<evidence type="ECO:0000313" key="10">
    <source>
        <dbReference type="EMBL" id="SET67674.1"/>
    </source>
</evidence>
<reference evidence="10 11" key="1">
    <citation type="submission" date="2016-10" db="EMBL/GenBank/DDBJ databases">
        <authorList>
            <person name="de Groot N.N."/>
        </authorList>
    </citation>
    <scope>NUCLEOTIDE SEQUENCE [LARGE SCALE GENOMIC DNA]</scope>
    <source>
        <strain evidence="10 11">DSM 19706</strain>
    </source>
</reference>
<keyword evidence="4 8" id="KW-0812">Transmembrane</keyword>
<dbReference type="OrthoDB" id="9775513at2"/>
<feature type="domain" description="AprE-like beta-barrel" evidence="9">
    <location>
        <begin position="299"/>
        <end position="393"/>
    </location>
</feature>
<gene>
    <name evidence="10" type="ORF">SAMN05660429_02374</name>
</gene>
<dbReference type="GO" id="GO:0009306">
    <property type="term" value="P:protein secretion"/>
    <property type="evidence" value="ECO:0007669"/>
    <property type="project" value="InterPro"/>
</dbReference>
<dbReference type="Proteomes" id="UP000199308">
    <property type="component" value="Unassembled WGS sequence"/>
</dbReference>
<evidence type="ECO:0000256" key="5">
    <source>
        <dbReference type="ARBA" id="ARBA00022989"/>
    </source>
</evidence>